<dbReference type="PANTHER" id="PTHR48081:SF8">
    <property type="entry name" value="ALPHA_BETA HYDROLASE FOLD-3 DOMAIN-CONTAINING PROTEIN-RELATED"/>
    <property type="match status" value="1"/>
</dbReference>
<dbReference type="SUPFAM" id="SSF53474">
    <property type="entry name" value="alpha/beta-Hydrolases"/>
    <property type="match status" value="1"/>
</dbReference>
<accession>A0A2B7JSJ0</accession>
<reference evidence="3 6" key="2">
    <citation type="submission" date="2018-08" db="EMBL/GenBank/DDBJ databases">
        <title>Genome sequencing of Cutibacterium acnes KCOM 1315.</title>
        <authorList>
            <person name="Kook J.-K."/>
            <person name="Park S.-N."/>
            <person name="Lim Y.K."/>
        </authorList>
    </citation>
    <scope>NUCLEOTIDE SEQUENCE [LARGE SCALE GENOMIC DNA]</scope>
    <source>
        <strain evidence="3 6">KCOM 1315</strain>
    </source>
</reference>
<evidence type="ECO:0000313" key="4">
    <source>
        <dbReference type="EMBL" id="PGF35339.1"/>
    </source>
</evidence>
<dbReference type="EMBL" id="MVCE01000002">
    <property type="protein sequence ID" value="PGF35339.1"/>
    <property type="molecule type" value="Genomic_DNA"/>
</dbReference>
<dbReference type="Proteomes" id="UP000226191">
    <property type="component" value="Unassembled WGS sequence"/>
</dbReference>
<dbReference type="GO" id="GO:0016787">
    <property type="term" value="F:hydrolase activity"/>
    <property type="evidence" value="ECO:0007669"/>
    <property type="project" value="UniProtKB-KW"/>
</dbReference>
<dbReference type="EMBL" id="CP031442">
    <property type="protein sequence ID" value="AXM07120.1"/>
    <property type="molecule type" value="Genomic_DNA"/>
</dbReference>
<dbReference type="PANTHER" id="PTHR48081">
    <property type="entry name" value="AB HYDROLASE SUPERFAMILY PROTEIN C4A8.06C"/>
    <property type="match status" value="1"/>
</dbReference>
<evidence type="ECO:0000313" key="6">
    <source>
        <dbReference type="Proteomes" id="UP000256621"/>
    </source>
</evidence>
<dbReference type="InterPro" id="IPR050300">
    <property type="entry name" value="GDXG_lipolytic_enzyme"/>
</dbReference>
<organism evidence="4 5">
    <name type="scientific">Cutibacterium acnes</name>
    <name type="common">Propionibacterium acnes</name>
    <dbReference type="NCBI Taxonomy" id="1747"/>
    <lineage>
        <taxon>Bacteria</taxon>
        <taxon>Bacillati</taxon>
        <taxon>Actinomycetota</taxon>
        <taxon>Actinomycetes</taxon>
        <taxon>Propionibacteriales</taxon>
        <taxon>Propionibacteriaceae</taxon>
        <taxon>Cutibacterium</taxon>
    </lineage>
</organism>
<dbReference type="InterPro" id="IPR029058">
    <property type="entry name" value="AB_hydrolase_fold"/>
</dbReference>
<evidence type="ECO:0000313" key="5">
    <source>
        <dbReference type="Proteomes" id="UP000226191"/>
    </source>
</evidence>
<dbReference type="InterPro" id="IPR013094">
    <property type="entry name" value="AB_hydrolase_3"/>
</dbReference>
<dbReference type="Proteomes" id="UP000256621">
    <property type="component" value="Chromosome"/>
</dbReference>
<dbReference type="AlphaFoldDB" id="A0A2B7JSJ0"/>
<gene>
    <name evidence="4" type="ORF">B1B09_07165</name>
    <name evidence="3" type="ORF">DXN06_08230</name>
</gene>
<dbReference type="SMR" id="A0A2B7JSJ0"/>
<evidence type="ECO:0000256" key="1">
    <source>
        <dbReference type="ARBA" id="ARBA00022801"/>
    </source>
</evidence>
<proteinExistence type="predicted"/>
<dbReference type="OrthoDB" id="3181909at2"/>
<dbReference type="Gene3D" id="3.40.50.1820">
    <property type="entry name" value="alpha/beta hydrolase"/>
    <property type="match status" value="1"/>
</dbReference>
<evidence type="ECO:0000313" key="3">
    <source>
        <dbReference type="EMBL" id="AXM07120.1"/>
    </source>
</evidence>
<protein>
    <submittedName>
        <fullName evidence="3">Alpha/beta hydrolase</fullName>
    </submittedName>
    <submittedName>
        <fullName evidence="4">Esterase</fullName>
    </submittedName>
</protein>
<reference evidence="4 5" key="1">
    <citation type="submission" date="2017-02" db="EMBL/GenBank/DDBJ databases">
        <title>Prevalence of linear plasmids in Cutibacterium acnes isolates obtained from cancerous prostatic tissue.</title>
        <authorList>
            <person name="Davidsson S."/>
            <person name="Bruggemann H."/>
        </authorList>
    </citation>
    <scope>NUCLEOTIDE SEQUENCE [LARGE SCALE GENOMIC DNA]</scope>
    <source>
        <strain evidence="4 5">11-78</strain>
    </source>
</reference>
<keyword evidence="1 3" id="KW-0378">Hydrolase</keyword>
<name>A0A2B7JSJ0_CUTAC</name>
<dbReference type="GeneID" id="92858252"/>
<feature type="domain" description="Alpha/beta hydrolase fold-3" evidence="2">
    <location>
        <begin position="78"/>
        <end position="283"/>
    </location>
</feature>
<evidence type="ECO:0000259" key="2">
    <source>
        <dbReference type="Pfam" id="PF07859"/>
    </source>
</evidence>
<sequence>MKLDPRLAEILGRQPKEEQTLAEKRARQNDVAARLRGKITPAVPDSVILEDRTVPGRTHPIPVLIQRPKGLPNPAPVLVWAHGGAFVHGSPRTVLSRTASIAQRAGVCVVSVDYRLLPEHNYPENLHDVVDVVRWVAKTGLDKGFDTSRILVGGDSAGGNLAAATGIMCRDEGNPAILGQILEVPILDLSDTSEAMAEARRDAPDLAAALHHSHVRYLSHGASLDNPLTNPACLENAHGLPPTFLLNCEVDPLRDDSIAWQHKLQDAGVPVELTTVRGMAHGTQSFTLAFPQARDAEDKIITWLRDLIS</sequence>
<dbReference type="Pfam" id="PF07859">
    <property type="entry name" value="Abhydrolase_3"/>
    <property type="match status" value="1"/>
</dbReference>
<dbReference type="RefSeq" id="WP_002515878.1">
    <property type="nucleotide sequence ID" value="NZ_AP019664.1"/>
</dbReference>